<organism evidence="4 5">
    <name type="scientific">Pseudoxanthobacter soli DSM 19599</name>
    <dbReference type="NCBI Taxonomy" id="1123029"/>
    <lineage>
        <taxon>Bacteria</taxon>
        <taxon>Pseudomonadati</taxon>
        <taxon>Pseudomonadota</taxon>
        <taxon>Alphaproteobacteria</taxon>
        <taxon>Hyphomicrobiales</taxon>
        <taxon>Segnochrobactraceae</taxon>
        <taxon>Pseudoxanthobacter</taxon>
    </lineage>
</organism>
<accession>A0A1M7Z6M3</accession>
<sequence>MIFRLFKRRDRQPYALYSAIVAQARQPAFYAAFGVPDSLDGRFDMIVLHAVLVFRRLRGCEGEAAERTQALFDLFMSDMDRSLREMGVGDLTVPKRIKKMAEAFYGRLDAYVGALDSAALPELQEAIRRNVFPDGTVSQSALTAAHGLACYALDAAASLDTQAAETILDGTIRFPDPADFHTGARA</sequence>
<dbReference type="PANTHER" id="PTHR12184:SF1">
    <property type="entry name" value="UBIQUINOL-CYTOCHROME-C REDUCTASE COMPLEX ASSEMBLY FACTOR 1"/>
    <property type="match status" value="1"/>
</dbReference>
<dbReference type="PANTHER" id="PTHR12184">
    <property type="entry name" value="UBIQUINOL-CYTOCHROME C REDUCTASE COMPLEX ASSEMBLY FACTOR 1 FAMILY MEMBER"/>
    <property type="match status" value="1"/>
</dbReference>
<dbReference type="Pfam" id="PF03981">
    <property type="entry name" value="Ubiq_cyt_C_chap"/>
    <property type="match status" value="1"/>
</dbReference>
<dbReference type="AlphaFoldDB" id="A0A1M7Z6M3"/>
<dbReference type="InterPro" id="IPR007129">
    <property type="entry name" value="Ubiqinol_cyt_c_chaperone_CPB3"/>
</dbReference>
<keyword evidence="5" id="KW-1185">Reference proteome</keyword>
<name>A0A1M7Z6M3_9HYPH</name>
<proteinExistence type="inferred from homology"/>
<evidence type="ECO:0000256" key="1">
    <source>
        <dbReference type="ARBA" id="ARBA00006407"/>
    </source>
</evidence>
<evidence type="ECO:0000256" key="2">
    <source>
        <dbReference type="ARBA" id="ARBA00006436"/>
    </source>
</evidence>
<reference evidence="4 5" key="1">
    <citation type="submission" date="2016-12" db="EMBL/GenBank/DDBJ databases">
        <authorList>
            <person name="Song W.-J."/>
            <person name="Kurnit D.M."/>
        </authorList>
    </citation>
    <scope>NUCLEOTIDE SEQUENCE [LARGE SCALE GENOMIC DNA]</scope>
    <source>
        <strain evidence="4 5">DSM 19599</strain>
    </source>
</reference>
<dbReference type="EMBL" id="FRXO01000001">
    <property type="protein sequence ID" value="SHO60296.1"/>
    <property type="molecule type" value="Genomic_DNA"/>
</dbReference>
<gene>
    <name evidence="4" type="ORF">SAMN02745172_00245</name>
</gene>
<comment type="similarity">
    <text evidence="1">Belongs to the CBP3 family.</text>
</comment>
<evidence type="ECO:0000259" key="3">
    <source>
        <dbReference type="Pfam" id="PF03981"/>
    </source>
</evidence>
<protein>
    <submittedName>
        <fullName evidence="4">Cytochrome b pre-mRNA-processing protein 3</fullName>
    </submittedName>
</protein>
<dbReference type="OrthoDB" id="7158889at2"/>
<evidence type="ECO:0000313" key="5">
    <source>
        <dbReference type="Proteomes" id="UP000186406"/>
    </source>
</evidence>
<dbReference type="STRING" id="1123029.SAMN02745172_00245"/>
<comment type="similarity">
    <text evidence="2">Belongs to the UPF0174 family.</text>
</comment>
<dbReference type="InterPro" id="IPR021150">
    <property type="entry name" value="Ubiq_cyt_c_chap"/>
</dbReference>
<dbReference type="InterPro" id="IPR014569">
    <property type="entry name" value="Ubq_cyt-c_CBP3-rel"/>
</dbReference>
<dbReference type="PIRSF" id="PIRSF032079">
    <property type="entry name" value="UCP032079"/>
    <property type="match status" value="1"/>
</dbReference>
<evidence type="ECO:0000313" key="4">
    <source>
        <dbReference type="EMBL" id="SHO60296.1"/>
    </source>
</evidence>
<feature type="domain" description="Ubiquinol-cytochrome c chaperone" evidence="3">
    <location>
        <begin position="32"/>
        <end position="174"/>
    </location>
</feature>
<dbReference type="Proteomes" id="UP000186406">
    <property type="component" value="Unassembled WGS sequence"/>
</dbReference>